<sequence>MKKVTIKDVAKEAEVSPSTVSRVISDSPNISKSTKDKVRFIMDEMGYYPNAIARSLVKQKTRSIGLVMSRPTDRALANPFFSGVIQGIAAVAQEKNYSLLLTAADNYEDEYQEALKQLKVGRVDGLVLLASRINDDLIKQLLKNNYPFVLIGRSQEYQSIPRVDNDNYKAAYDLIIKLIQSGYKEFSILAGHKDYVFTGDRLKGVIDALKENDLSLDPDRIEFTDFTFESAEKSAYRILSNHNTDALIAFDDLLGMAAVQTAESLGFSVPDQIGIVGFNDHTLVSYLKPSLTTVKIPIVDMGERAISMLIKMLENTSYNGEEKIIPTEIIERESLKFK</sequence>
<dbReference type="Pfam" id="PF13377">
    <property type="entry name" value="Peripla_BP_3"/>
    <property type="match status" value="1"/>
</dbReference>
<evidence type="ECO:0000259" key="4">
    <source>
        <dbReference type="PROSITE" id="PS50932"/>
    </source>
</evidence>
<dbReference type="SUPFAM" id="SSF47413">
    <property type="entry name" value="lambda repressor-like DNA-binding domains"/>
    <property type="match status" value="1"/>
</dbReference>
<dbReference type="Gene3D" id="1.10.260.40">
    <property type="entry name" value="lambda repressor-like DNA-binding domains"/>
    <property type="match status" value="1"/>
</dbReference>
<dbReference type="EMBL" id="JADPIE010000001">
    <property type="protein sequence ID" value="MBF8435910.1"/>
    <property type="molecule type" value="Genomic_DNA"/>
</dbReference>
<evidence type="ECO:0000256" key="1">
    <source>
        <dbReference type="ARBA" id="ARBA00023015"/>
    </source>
</evidence>
<dbReference type="CDD" id="cd06267">
    <property type="entry name" value="PBP1_LacI_sugar_binding-like"/>
    <property type="match status" value="1"/>
</dbReference>
<dbReference type="InterPro" id="IPR046335">
    <property type="entry name" value="LacI/GalR-like_sensor"/>
</dbReference>
<dbReference type="InterPro" id="IPR028082">
    <property type="entry name" value="Peripla_BP_I"/>
</dbReference>
<evidence type="ECO:0000313" key="6">
    <source>
        <dbReference type="Proteomes" id="UP000621436"/>
    </source>
</evidence>
<reference evidence="5" key="1">
    <citation type="submission" date="2020-11" db="EMBL/GenBank/DDBJ databases">
        <title>Halonatronomonas betainensis gen. nov., sp. nov. a novel haloalkaliphilic representative of the family Halanaerobiacae capable of betaine degradation.</title>
        <authorList>
            <person name="Boltyanskaya Y."/>
            <person name="Kevbrin V."/>
            <person name="Detkova E."/>
            <person name="Grouzdev D.S."/>
            <person name="Koziaeva V."/>
            <person name="Zhilina T."/>
        </authorList>
    </citation>
    <scope>NUCLEOTIDE SEQUENCE</scope>
    <source>
        <strain evidence="5">Z-7014</strain>
    </source>
</reference>
<dbReference type="Pfam" id="PF00356">
    <property type="entry name" value="LacI"/>
    <property type="match status" value="1"/>
</dbReference>
<gene>
    <name evidence="5" type="ORF">I0Q91_02355</name>
</gene>
<keyword evidence="1" id="KW-0805">Transcription regulation</keyword>
<dbReference type="RefSeq" id="WP_270452616.1">
    <property type="nucleotide sequence ID" value="NZ_JADPIE010000001.1"/>
</dbReference>
<dbReference type="SUPFAM" id="SSF53822">
    <property type="entry name" value="Periplasmic binding protein-like I"/>
    <property type="match status" value="1"/>
</dbReference>
<dbReference type="PROSITE" id="PS00356">
    <property type="entry name" value="HTH_LACI_1"/>
    <property type="match status" value="1"/>
</dbReference>
<comment type="caution">
    <text evidence="5">The sequence shown here is derived from an EMBL/GenBank/DDBJ whole genome shotgun (WGS) entry which is preliminary data.</text>
</comment>
<dbReference type="Proteomes" id="UP000621436">
    <property type="component" value="Unassembled WGS sequence"/>
</dbReference>
<dbReference type="PROSITE" id="PS50932">
    <property type="entry name" value="HTH_LACI_2"/>
    <property type="match status" value="1"/>
</dbReference>
<name>A0A931F5I2_9FIRM</name>
<dbReference type="Gene3D" id="3.40.50.2300">
    <property type="match status" value="2"/>
</dbReference>
<dbReference type="InterPro" id="IPR000843">
    <property type="entry name" value="HTH_LacI"/>
</dbReference>
<evidence type="ECO:0000256" key="3">
    <source>
        <dbReference type="ARBA" id="ARBA00023163"/>
    </source>
</evidence>
<evidence type="ECO:0000313" key="5">
    <source>
        <dbReference type="EMBL" id="MBF8435910.1"/>
    </source>
</evidence>
<accession>A0A931F5I2</accession>
<feature type="domain" description="HTH lacI-type" evidence="4">
    <location>
        <begin position="4"/>
        <end position="58"/>
    </location>
</feature>
<evidence type="ECO:0000256" key="2">
    <source>
        <dbReference type="ARBA" id="ARBA00023125"/>
    </source>
</evidence>
<dbReference type="PANTHER" id="PTHR30146:SF109">
    <property type="entry name" value="HTH-TYPE TRANSCRIPTIONAL REGULATOR GALS"/>
    <property type="match status" value="1"/>
</dbReference>
<dbReference type="SMART" id="SM00354">
    <property type="entry name" value="HTH_LACI"/>
    <property type="match status" value="1"/>
</dbReference>
<dbReference type="AlphaFoldDB" id="A0A931F5I2"/>
<keyword evidence="3" id="KW-0804">Transcription</keyword>
<organism evidence="5 6">
    <name type="scientific">Halonatronomonas betaini</name>
    <dbReference type="NCBI Taxonomy" id="2778430"/>
    <lineage>
        <taxon>Bacteria</taxon>
        <taxon>Bacillati</taxon>
        <taxon>Bacillota</taxon>
        <taxon>Clostridia</taxon>
        <taxon>Halanaerobiales</taxon>
        <taxon>Halarsenatibacteraceae</taxon>
        <taxon>Halonatronomonas</taxon>
    </lineage>
</organism>
<dbReference type="GO" id="GO:0003700">
    <property type="term" value="F:DNA-binding transcription factor activity"/>
    <property type="evidence" value="ECO:0007669"/>
    <property type="project" value="TreeGrafter"/>
</dbReference>
<keyword evidence="2 5" id="KW-0238">DNA-binding</keyword>
<keyword evidence="6" id="KW-1185">Reference proteome</keyword>
<proteinExistence type="predicted"/>
<protein>
    <submittedName>
        <fullName evidence="5">LacI family DNA-binding transcriptional regulator</fullName>
    </submittedName>
</protein>
<dbReference type="GO" id="GO:0000976">
    <property type="term" value="F:transcription cis-regulatory region binding"/>
    <property type="evidence" value="ECO:0007669"/>
    <property type="project" value="TreeGrafter"/>
</dbReference>
<dbReference type="PANTHER" id="PTHR30146">
    <property type="entry name" value="LACI-RELATED TRANSCRIPTIONAL REPRESSOR"/>
    <property type="match status" value="1"/>
</dbReference>
<dbReference type="InterPro" id="IPR010982">
    <property type="entry name" value="Lambda_DNA-bd_dom_sf"/>
</dbReference>
<dbReference type="CDD" id="cd01392">
    <property type="entry name" value="HTH_LacI"/>
    <property type="match status" value="1"/>
</dbReference>